<dbReference type="Gramene" id="AET1Gv20757300.2">
    <property type="protein sequence ID" value="AET1Gv20757300.2"/>
    <property type="gene ID" value="AET1Gv20757300"/>
</dbReference>
<reference evidence="2" key="5">
    <citation type="journal article" date="2021" name="G3 (Bethesda)">
        <title>Aegilops tauschii genome assembly Aet v5.0 features greater sequence contiguity and improved annotation.</title>
        <authorList>
            <person name="Wang L."/>
            <person name="Zhu T."/>
            <person name="Rodriguez J.C."/>
            <person name="Deal K.R."/>
            <person name="Dubcovsky J."/>
            <person name="McGuire P.E."/>
            <person name="Lux T."/>
            <person name="Spannagl M."/>
            <person name="Mayer K.F.X."/>
            <person name="Baldrich P."/>
            <person name="Meyers B.C."/>
            <person name="Huo N."/>
            <person name="Gu Y.Q."/>
            <person name="Zhou H."/>
            <person name="Devos K.M."/>
            <person name="Bennetzen J.L."/>
            <person name="Unver T."/>
            <person name="Budak H."/>
            <person name="Gulick P.J."/>
            <person name="Galiba G."/>
            <person name="Kalapos B."/>
            <person name="Nelson D.R."/>
            <person name="Li P."/>
            <person name="You F.M."/>
            <person name="Luo M.C."/>
            <person name="Dvorak J."/>
        </authorList>
    </citation>
    <scope>NUCLEOTIDE SEQUENCE [LARGE SCALE GENOMIC DNA]</scope>
    <source>
        <strain evidence="2">cv. AL8/78</strain>
    </source>
</reference>
<keyword evidence="3" id="KW-1185">Reference proteome</keyword>
<accession>A0A452ZG77</accession>
<dbReference type="EnsemblPlants" id="AET1Gv20757300.2">
    <property type="protein sequence ID" value="AET1Gv20757300.2"/>
    <property type="gene ID" value="AET1Gv20757300"/>
</dbReference>
<reference evidence="3" key="1">
    <citation type="journal article" date="2014" name="Science">
        <title>Ancient hybridizations among the ancestral genomes of bread wheat.</title>
        <authorList>
            <consortium name="International Wheat Genome Sequencing Consortium,"/>
            <person name="Marcussen T."/>
            <person name="Sandve S.R."/>
            <person name="Heier L."/>
            <person name="Spannagl M."/>
            <person name="Pfeifer M."/>
            <person name="Jakobsen K.S."/>
            <person name="Wulff B.B."/>
            <person name="Steuernagel B."/>
            <person name="Mayer K.F."/>
            <person name="Olsen O.A."/>
        </authorList>
    </citation>
    <scope>NUCLEOTIDE SEQUENCE [LARGE SCALE GENOMIC DNA]</scope>
    <source>
        <strain evidence="3">cv. AL8/78</strain>
    </source>
</reference>
<evidence type="ECO:0000313" key="2">
    <source>
        <dbReference type="EnsemblPlants" id="AET1Gv20757300.2"/>
    </source>
</evidence>
<protein>
    <submittedName>
        <fullName evidence="2">Uncharacterized protein</fullName>
    </submittedName>
</protein>
<evidence type="ECO:0000256" key="1">
    <source>
        <dbReference type="SAM" id="MobiDB-lite"/>
    </source>
</evidence>
<dbReference type="AlphaFoldDB" id="A0A452ZG77"/>
<feature type="region of interest" description="Disordered" evidence="1">
    <location>
        <begin position="51"/>
        <end position="80"/>
    </location>
</feature>
<feature type="compositionally biased region" description="Basic and acidic residues" evidence="1">
    <location>
        <begin position="51"/>
        <end position="65"/>
    </location>
</feature>
<reference evidence="2" key="3">
    <citation type="journal article" date="2017" name="Nature">
        <title>Genome sequence of the progenitor of the wheat D genome Aegilops tauschii.</title>
        <authorList>
            <person name="Luo M.C."/>
            <person name="Gu Y.Q."/>
            <person name="Puiu D."/>
            <person name="Wang H."/>
            <person name="Twardziok S.O."/>
            <person name="Deal K.R."/>
            <person name="Huo N."/>
            <person name="Zhu T."/>
            <person name="Wang L."/>
            <person name="Wang Y."/>
            <person name="McGuire P.E."/>
            <person name="Liu S."/>
            <person name="Long H."/>
            <person name="Ramasamy R.K."/>
            <person name="Rodriguez J.C."/>
            <person name="Van S.L."/>
            <person name="Yuan L."/>
            <person name="Wang Z."/>
            <person name="Xia Z."/>
            <person name="Xiao L."/>
            <person name="Anderson O.D."/>
            <person name="Ouyang S."/>
            <person name="Liang Y."/>
            <person name="Zimin A.V."/>
            <person name="Pertea G."/>
            <person name="Qi P."/>
            <person name="Bennetzen J.L."/>
            <person name="Dai X."/>
            <person name="Dawson M.W."/>
            <person name="Muller H.G."/>
            <person name="Kugler K."/>
            <person name="Rivarola-Duarte L."/>
            <person name="Spannagl M."/>
            <person name="Mayer K.F.X."/>
            <person name="Lu F.H."/>
            <person name="Bevan M.W."/>
            <person name="Leroy P."/>
            <person name="Li P."/>
            <person name="You F.M."/>
            <person name="Sun Q."/>
            <person name="Liu Z."/>
            <person name="Lyons E."/>
            <person name="Wicker T."/>
            <person name="Salzberg S.L."/>
            <person name="Devos K.M."/>
            <person name="Dvorak J."/>
        </authorList>
    </citation>
    <scope>NUCLEOTIDE SEQUENCE [LARGE SCALE GENOMIC DNA]</scope>
    <source>
        <strain evidence="2">cv. AL8/78</strain>
    </source>
</reference>
<evidence type="ECO:0000313" key="3">
    <source>
        <dbReference type="Proteomes" id="UP000015105"/>
    </source>
</evidence>
<organism evidence="2 3">
    <name type="scientific">Aegilops tauschii subsp. strangulata</name>
    <name type="common">Goatgrass</name>
    <dbReference type="NCBI Taxonomy" id="200361"/>
    <lineage>
        <taxon>Eukaryota</taxon>
        <taxon>Viridiplantae</taxon>
        <taxon>Streptophyta</taxon>
        <taxon>Embryophyta</taxon>
        <taxon>Tracheophyta</taxon>
        <taxon>Spermatophyta</taxon>
        <taxon>Magnoliopsida</taxon>
        <taxon>Liliopsida</taxon>
        <taxon>Poales</taxon>
        <taxon>Poaceae</taxon>
        <taxon>BOP clade</taxon>
        <taxon>Pooideae</taxon>
        <taxon>Triticodae</taxon>
        <taxon>Triticeae</taxon>
        <taxon>Triticinae</taxon>
        <taxon>Aegilops</taxon>
    </lineage>
</organism>
<name>A0A452ZG77_AEGTS</name>
<reference evidence="2" key="4">
    <citation type="submission" date="2019-03" db="UniProtKB">
        <authorList>
            <consortium name="EnsemblPlants"/>
        </authorList>
    </citation>
    <scope>IDENTIFICATION</scope>
</reference>
<sequence>MSSGTLLVGPGQGMCNPCERHRAHDLQGGRISAHTLENDDLRRHEEQFSIPSKERHLRFEGEQNKKVGTRRGGREKPPENYVKLHVDAAFIILEKNDASGVVLHDNHGRQATAL</sequence>
<proteinExistence type="predicted"/>
<dbReference type="Proteomes" id="UP000015105">
    <property type="component" value="Chromosome 1D"/>
</dbReference>
<reference evidence="3" key="2">
    <citation type="journal article" date="2017" name="Nat. Plants">
        <title>The Aegilops tauschii genome reveals multiple impacts of transposons.</title>
        <authorList>
            <person name="Zhao G."/>
            <person name="Zou C."/>
            <person name="Li K."/>
            <person name="Wang K."/>
            <person name="Li T."/>
            <person name="Gao L."/>
            <person name="Zhang X."/>
            <person name="Wang H."/>
            <person name="Yang Z."/>
            <person name="Liu X."/>
            <person name="Jiang W."/>
            <person name="Mao L."/>
            <person name="Kong X."/>
            <person name="Jiao Y."/>
            <person name="Jia J."/>
        </authorList>
    </citation>
    <scope>NUCLEOTIDE SEQUENCE [LARGE SCALE GENOMIC DNA]</scope>
    <source>
        <strain evidence="3">cv. AL8/78</strain>
    </source>
</reference>